<sequence length="110" mass="12506">MNRHVSPSPVGRNPLQSSMVKPTHLINHETFVGERGHSYPGLTRVRCFRCGELGHVARFCSRHLSWHALSKLPRHTSERTFGSDGFKAGIHRCSITRFLEHGKGKTFRQC</sequence>
<organism evidence="3 4">
    <name type="scientific">Araneus ventricosus</name>
    <name type="common">Orbweaver spider</name>
    <name type="synonym">Epeira ventricosa</name>
    <dbReference type="NCBI Taxonomy" id="182803"/>
    <lineage>
        <taxon>Eukaryota</taxon>
        <taxon>Metazoa</taxon>
        <taxon>Ecdysozoa</taxon>
        <taxon>Arthropoda</taxon>
        <taxon>Chelicerata</taxon>
        <taxon>Arachnida</taxon>
        <taxon>Araneae</taxon>
        <taxon>Araneomorphae</taxon>
        <taxon>Entelegynae</taxon>
        <taxon>Araneoidea</taxon>
        <taxon>Araneidae</taxon>
        <taxon>Araneus</taxon>
    </lineage>
</organism>
<evidence type="ECO:0000259" key="2">
    <source>
        <dbReference type="PROSITE" id="PS50158"/>
    </source>
</evidence>
<dbReference type="OrthoDB" id="18781at2759"/>
<dbReference type="Proteomes" id="UP000499080">
    <property type="component" value="Unassembled WGS sequence"/>
</dbReference>
<keyword evidence="4" id="KW-1185">Reference proteome</keyword>
<dbReference type="InterPro" id="IPR036875">
    <property type="entry name" value="Znf_CCHC_sf"/>
</dbReference>
<reference evidence="3 4" key="1">
    <citation type="journal article" date="2019" name="Sci. Rep.">
        <title>Orb-weaving spider Araneus ventricosus genome elucidates the spidroin gene catalogue.</title>
        <authorList>
            <person name="Kono N."/>
            <person name="Nakamura H."/>
            <person name="Ohtoshi R."/>
            <person name="Moran D.A.P."/>
            <person name="Shinohara A."/>
            <person name="Yoshida Y."/>
            <person name="Fujiwara M."/>
            <person name="Mori M."/>
            <person name="Tomita M."/>
            <person name="Arakawa K."/>
        </authorList>
    </citation>
    <scope>NUCLEOTIDE SEQUENCE [LARGE SCALE GENOMIC DNA]</scope>
</reference>
<dbReference type="PROSITE" id="PS50158">
    <property type="entry name" value="ZF_CCHC"/>
    <property type="match status" value="1"/>
</dbReference>
<accession>A0A4Y2GHB3</accession>
<evidence type="ECO:0000313" key="3">
    <source>
        <dbReference type="EMBL" id="GBM52166.1"/>
    </source>
</evidence>
<dbReference type="GO" id="GO:0003676">
    <property type="term" value="F:nucleic acid binding"/>
    <property type="evidence" value="ECO:0007669"/>
    <property type="project" value="InterPro"/>
</dbReference>
<protein>
    <recommendedName>
        <fullName evidence="2">CCHC-type domain-containing protein</fullName>
    </recommendedName>
</protein>
<proteinExistence type="predicted"/>
<dbReference type="Gene3D" id="4.10.60.10">
    <property type="entry name" value="Zinc finger, CCHC-type"/>
    <property type="match status" value="1"/>
</dbReference>
<evidence type="ECO:0000313" key="4">
    <source>
        <dbReference type="Proteomes" id="UP000499080"/>
    </source>
</evidence>
<dbReference type="Pfam" id="PF00098">
    <property type="entry name" value="zf-CCHC"/>
    <property type="match status" value="1"/>
</dbReference>
<evidence type="ECO:0000256" key="1">
    <source>
        <dbReference type="PROSITE-ProRule" id="PRU00047"/>
    </source>
</evidence>
<name>A0A4Y2GHB3_ARAVE</name>
<keyword evidence="1" id="KW-0863">Zinc-finger</keyword>
<dbReference type="SMART" id="SM00343">
    <property type="entry name" value="ZnF_C2HC"/>
    <property type="match status" value="1"/>
</dbReference>
<gene>
    <name evidence="3" type="ORF">AVEN_97611_1</name>
</gene>
<keyword evidence="1" id="KW-0479">Metal-binding</keyword>
<dbReference type="AlphaFoldDB" id="A0A4Y2GHB3"/>
<dbReference type="InterPro" id="IPR001878">
    <property type="entry name" value="Znf_CCHC"/>
</dbReference>
<dbReference type="GO" id="GO:0008270">
    <property type="term" value="F:zinc ion binding"/>
    <property type="evidence" value="ECO:0007669"/>
    <property type="project" value="UniProtKB-KW"/>
</dbReference>
<feature type="domain" description="CCHC-type" evidence="2">
    <location>
        <begin position="46"/>
        <end position="60"/>
    </location>
</feature>
<comment type="caution">
    <text evidence="3">The sequence shown here is derived from an EMBL/GenBank/DDBJ whole genome shotgun (WGS) entry which is preliminary data.</text>
</comment>
<keyword evidence="1" id="KW-0862">Zinc</keyword>
<dbReference type="EMBL" id="BGPR01001368">
    <property type="protein sequence ID" value="GBM52166.1"/>
    <property type="molecule type" value="Genomic_DNA"/>
</dbReference>
<dbReference type="SUPFAM" id="SSF57756">
    <property type="entry name" value="Retrovirus zinc finger-like domains"/>
    <property type="match status" value="1"/>
</dbReference>